<sequence length="350" mass="38223">MSQSEKLLRYALDVVTEGPRAAVPRAQIMRTIGPEEFAAESLQTRDEVRPWLDSESVQAIGLGEKITEGRKLETLALRVYVERKLPEAALAAPVPKVMHIPAVGDVVTDVVEIGRIEPETYTSRARPIMPGCGLGHLRVNVGTFGCVVRKRDGGPERYVLSNSHVLAWSGLATVGDVIIQPGAYDGGAQPDDIVAQLSDFVPFDYAETGAPNVVDAAIARILLSEADTRRELRILEVAPQGVSTRLRRGMKVHKVGRTTDHTWGEILDLDARPVISYQNPANPDDRYDKVPVRFRDQVLCTRYTAGGDSGSIVLSEYDNAVGLHFAGSPSSSLFNKIENVFDALDIELDL</sequence>
<protein>
    <recommendedName>
        <fullName evidence="3">Trypsin-like peptidase domain-containing protein</fullName>
    </recommendedName>
</protein>
<dbReference type="InterPro" id="IPR043504">
    <property type="entry name" value="Peptidase_S1_PA_chymotrypsin"/>
</dbReference>
<dbReference type="Gene3D" id="2.40.10.10">
    <property type="entry name" value="Trypsin-like serine proteases"/>
    <property type="match status" value="1"/>
</dbReference>
<dbReference type="AlphaFoldDB" id="A0A5B8L167"/>
<proteinExistence type="predicted"/>
<dbReference type="RefSeq" id="WP_146300206.1">
    <property type="nucleotide sequence ID" value="NZ_CP042301.2"/>
</dbReference>
<dbReference type="EMBL" id="CP042301">
    <property type="protein sequence ID" value="QDZ01563.1"/>
    <property type="molecule type" value="Genomic_DNA"/>
</dbReference>
<dbReference type="InterPro" id="IPR009003">
    <property type="entry name" value="Peptidase_S1_PA"/>
</dbReference>
<dbReference type="SUPFAM" id="SSF50494">
    <property type="entry name" value="Trypsin-like serine proteases"/>
    <property type="match status" value="1"/>
</dbReference>
<organism evidence="1 2">
    <name type="scientific">Nitratireductor mangrovi</name>
    <dbReference type="NCBI Taxonomy" id="2599600"/>
    <lineage>
        <taxon>Bacteria</taxon>
        <taxon>Pseudomonadati</taxon>
        <taxon>Pseudomonadota</taxon>
        <taxon>Alphaproteobacteria</taxon>
        <taxon>Hyphomicrobiales</taxon>
        <taxon>Phyllobacteriaceae</taxon>
        <taxon>Nitratireductor</taxon>
    </lineage>
</organism>
<evidence type="ECO:0000313" key="1">
    <source>
        <dbReference type="EMBL" id="QDZ01563.1"/>
    </source>
</evidence>
<dbReference type="OrthoDB" id="104542at2"/>
<evidence type="ECO:0000313" key="2">
    <source>
        <dbReference type="Proteomes" id="UP000321389"/>
    </source>
</evidence>
<name>A0A5B8L167_9HYPH</name>
<dbReference type="KEGG" id="niy:FQ775_14915"/>
<keyword evidence="2" id="KW-1185">Reference proteome</keyword>
<accession>A0A5B8L167</accession>
<dbReference type="Proteomes" id="UP000321389">
    <property type="component" value="Chromosome"/>
</dbReference>
<gene>
    <name evidence="1" type="ORF">FQ775_14915</name>
</gene>
<reference evidence="1" key="1">
    <citation type="submission" date="2020-04" db="EMBL/GenBank/DDBJ databases">
        <title>Nitratireductor sp. nov. isolated from mangrove soil.</title>
        <authorList>
            <person name="Ye Y."/>
        </authorList>
    </citation>
    <scope>NUCLEOTIDE SEQUENCE</scope>
    <source>
        <strain evidence="1">SY7</strain>
    </source>
</reference>
<evidence type="ECO:0008006" key="3">
    <source>
        <dbReference type="Google" id="ProtNLM"/>
    </source>
</evidence>